<evidence type="ECO:0000313" key="2">
    <source>
        <dbReference type="Proteomes" id="UP000238563"/>
    </source>
</evidence>
<dbReference type="RefSeq" id="WP_105737462.1">
    <property type="nucleotide sequence ID" value="NZ_PVBT01000009.1"/>
</dbReference>
<dbReference type="EMBL" id="PVBT01000009">
    <property type="protein sequence ID" value="PRD49844.1"/>
    <property type="molecule type" value="Genomic_DNA"/>
</dbReference>
<comment type="caution">
    <text evidence="1">The sequence shown here is derived from an EMBL/GenBank/DDBJ whole genome shotgun (WGS) entry which is preliminary data.</text>
</comment>
<accession>A0A2S9JAQ2</accession>
<reference evidence="1 2" key="1">
    <citation type="submission" date="2018-02" db="EMBL/GenBank/DDBJ databases">
        <title>The draft genome of Phyllobacterium myrsinacearum DSM5892.</title>
        <authorList>
            <person name="Li L."/>
            <person name="Liu L."/>
            <person name="Zhang X."/>
            <person name="Wang T."/>
        </authorList>
    </citation>
    <scope>NUCLEOTIDE SEQUENCE [LARGE SCALE GENOMIC DNA]</scope>
    <source>
        <strain evidence="1 2">DSM 5892</strain>
    </source>
</reference>
<sequence>MPTEPQEDATPVLQYFAFGVYQQMYCLICGADPETFNGGDPDIAYHLIRNSQNIAKDYWSADIEPYPAK</sequence>
<gene>
    <name evidence="1" type="ORF">C5750_23725</name>
</gene>
<dbReference type="AlphaFoldDB" id="A0A2S9JAQ2"/>
<name>A0A2S9JAQ2_9HYPH</name>
<organism evidence="1 2">
    <name type="scientific">Phyllobacterium myrsinacearum</name>
    <dbReference type="NCBI Taxonomy" id="28101"/>
    <lineage>
        <taxon>Bacteria</taxon>
        <taxon>Pseudomonadati</taxon>
        <taxon>Pseudomonadota</taxon>
        <taxon>Alphaproteobacteria</taxon>
        <taxon>Hyphomicrobiales</taxon>
        <taxon>Phyllobacteriaceae</taxon>
        <taxon>Phyllobacterium</taxon>
    </lineage>
</organism>
<proteinExistence type="predicted"/>
<dbReference type="OrthoDB" id="8115735at2"/>
<keyword evidence="2" id="KW-1185">Reference proteome</keyword>
<protein>
    <submittedName>
        <fullName evidence="1">Uncharacterized protein</fullName>
    </submittedName>
</protein>
<evidence type="ECO:0000313" key="1">
    <source>
        <dbReference type="EMBL" id="PRD49844.1"/>
    </source>
</evidence>
<dbReference type="Proteomes" id="UP000238563">
    <property type="component" value="Unassembled WGS sequence"/>
</dbReference>